<sequence>MYKKQIAFFLGLIWLVSFSAFMSFPTHAAHYGDQEDGISTLSESVAPTIHLLGSFETPKTPPFSVDWTVWAKFNSQWSSLDLALGQAFLQPSFFRKSLPLFDVKETFMQFFYTW</sequence>
<dbReference type="Proteomes" id="UP000199673">
    <property type="component" value="Unassembled WGS sequence"/>
</dbReference>
<dbReference type="RefSeq" id="WP_091694400.1">
    <property type="nucleotide sequence ID" value="NZ_FPBF01000003.1"/>
</dbReference>
<proteinExistence type="predicted"/>
<feature type="signal peptide" evidence="1">
    <location>
        <begin position="1"/>
        <end position="28"/>
    </location>
</feature>
<dbReference type="AlphaFoldDB" id="A0A1I7BZR3"/>
<gene>
    <name evidence="2" type="ORF">SAMN04489724_2892</name>
</gene>
<dbReference type="STRING" id="305507.SAMN04489724_2892"/>
<keyword evidence="1" id="KW-0732">Signal</keyword>
<keyword evidence="3" id="KW-1185">Reference proteome</keyword>
<name>A0A1I7BZR3_9BACT</name>
<protein>
    <submittedName>
        <fullName evidence="2">Uncharacterized protein</fullName>
    </submittedName>
</protein>
<accession>A0A1I7BZR3</accession>
<evidence type="ECO:0000256" key="1">
    <source>
        <dbReference type="SAM" id="SignalP"/>
    </source>
</evidence>
<dbReference type="EMBL" id="FPBF01000003">
    <property type="protein sequence ID" value="SFT92650.1"/>
    <property type="molecule type" value="Genomic_DNA"/>
</dbReference>
<evidence type="ECO:0000313" key="3">
    <source>
        <dbReference type="Proteomes" id="UP000199673"/>
    </source>
</evidence>
<organism evidence="2 3">
    <name type="scientific">Algoriphagus locisalis</name>
    <dbReference type="NCBI Taxonomy" id="305507"/>
    <lineage>
        <taxon>Bacteria</taxon>
        <taxon>Pseudomonadati</taxon>
        <taxon>Bacteroidota</taxon>
        <taxon>Cytophagia</taxon>
        <taxon>Cytophagales</taxon>
        <taxon>Cyclobacteriaceae</taxon>
        <taxon>Algoriphagus</taxon>
    </lineage>
</organism>
<evidence type="ECO:0000313" key="2">
    <source>
        <dbReference type="EMBL" id="SFT92650.1"/>
    </source>
</evidence>
<feature type="chain" id="PRO_5011688381" evidence="1">
    <location>
        <begin position="29"/>
        <end position="114"/>
    </location>
</feature>
<dbReference type="OrthoDB" id="826820at2"/>
<reference evidence="3" key="1">
    <citation type="submission" date="2016-10" db="EMBL/GenBank/DDBJ databases">
        <authorList>
            <person name="Varghese N."/>
            <person name="Submissions S."/>
        </authorList>
    </citation>
    <scope>NUCLEOTIDE SEQUENCE [LARGE SCALE GENOMIC DNA]</scope>
    <source>
        <strain evidence="3">DSM 23445</strain>
    </source>
</reference>